<proteinExistence type="predicted"/>
<dbReference type="GO" id="GO:0009306">
    <property type="term" value="P:protein secretion"/>
    <property type="evidence" value="ECO:0007669"/>
    <property type="project" value="InterPro"/>
</dbReference>
<organism evidence="6 7">
    <name type="scientific">Candidatus Caccoplasma intestinavium</name>
    <dbReference type="NCBI Taxonomy" id="2840716"/>
    <lineage>
        <taxon>Bacteria</taxon>
        <taxon>Pseudomonadati</taxon>
        <taxon>Bacteroidota</taxon>
        <taxon>Bacteroidia</taxon>
        <taxon>Bacteroidales</taxon>
        <taxon>Bacteroidaceae</taxon>
        <taxon>Bacteroidaceae incertae sedis</taxon>
        <taxon>Candidatus Caccoplasma</taxon>
    </lineage>
</organism>
<keyword evidence="3" id="KW-1133">Transmembrane helix</keyword>
<evidence type="ECO:0000313" key="6">
    <source>
        <dbReference type="EMBL" id="HIT39570.1"/>
    </source>
</evidence>
<gene>
    <name evidence="6" type="ORF">IAD06_05985</name>
</gene>
<dbReference type="Proteomes" id="UP000886722">
    <property type="component" value="Unassembled WGS sequence"/>
</dbReference>
<comment type="subcellular location">
    <subcellularLocation>
        <location evidence="1">Membrane</location>
        <topology evidence="1">Single-pass membrane protein</topology>
    </subcellularLocation>
</comment>
<sequence length="1576" mass="170841">MRRFFKYVFIGFSVLLGLPFLLVALLYVPPVQRAVVRTVCSAVSDSAMQVSVGDFRLRFPLRLDVSDACVMTGGDTLCALHTLHIEVDSWPLLRLVADVPDLFLEDVLFRYADTTGFSIDVRLDKASMASVSARLREESVDVGRIALSGGGIGLKLGMALPDTAETVDTVTTPLAWRFKVDALAVDDILYRMQDANKESFLTAGADSITVGSTSVDLGTQTVDVASLYLLAGKVSMIVDTSVVVPAEIPPLTNDDISEEPSLPWTVRAGCVRIAGTEAVYALEGHIPQPGFDADYMQISSLALAVDSVYNRGSDVAARLLSLSLVERSGLAVRDGKAFFSMDSAVVKVDSLHLTTDNSVFFVDLLADGSILSMDKTASLSTSIGLDVGLRDAALFLPELDSSLSALPFDAVSLDMAVDGVLDSLRLARLYVDLPGAADFFAEGDIKSLTGTDSLSAKMALTAHLDRLDFLPAWIGAEIAHEVSLPDSMSFCASLDFENEKAARVQLFLGVLQGRLTLDADYAFVDTAYRIDTRWQEFPVDAFLPQENFGLLSLSLSARGCGFDPFSDYMRADLALYVDTLDYGGYRFNDLGLDAVLDSGIVFAHILGVDSAVRLDLNLSGSLSPAEYTAHLAGEIDWLDLKTARFTDDSLTLSSSVDIRAWANDKNEYSVKTRFDMMGLHLFDMDNRFEHIVVTGDMLRDSLDARIDFPGVRVAFSSPAGIDSFISRTTAFSDYLQKAVDEKDFVPAHLCALLPDFYLKGKLVPEQVVDKVLQENGLKLDSLDFMAENGIDSKSFGIEAEALGFSFSSFSTDTLTAFLRQDDELLRYAVRMGNTPETSELLAQAGVSGFIGNGEVYAALRQKDQKNEPGLVLDIDTRLSDSLLHITLGPDAPTLGVPDWSLNTGNFVDYYFDGRLAADLQLKHDVQSFSLQSGSQPGADTIYLDVENLRLAPILQTMPGTPPVSALLSTALATDFSGGYPMVGGSIRLDSARYDGKWVGNMALSLDYRQLSSSLMEMDAFLDVDTTRALSLSARYDTDTLSALPLDATVQIPAFPLSVANAFLPDDVARIEGVLRGNVSASGHVDAPRLNGRLSIGNGKVDIPMIGASFRFSPAVVSMSDSHVSIDTFNILGPNNEPLSINGNVNLSDFSRPYLDANVNGHNFELFNLPKNRTSMLYGKAAADIDASVRGFIDALSLRGNIVLLNGTEATYVLRDNNSLPGVSNYGDMVVFTSFVDTASEETIVPFQSVSGMDMLVNVDIGNAVSLSVELTPDGNSRIDLQGGGSLTYTMNALGDSRFTGRYELSGGTVCYTPPLIGQKLFSIKEGSSVVWEGEMANPVLDITAIDKLQVDVASGGSTRSVQFQVSISITNSLDNLSIVFDVSAPNDLTIQNELTSMTAEQRASQAMSLLVYNTYTGPSASQGDLFSGNPLNQFLQNELNKWSRNNLKNIDLSFGINSKGDADGTTRTDYSYQLSKKFFNDRIRIVVGGSYSPDDNSADALKENLVDDIAIEYKLDKRDNMILKIFRHTGQETILEGEVTETGLGFAVRKKLARLSELFRRSSRRNASQTAQSIQP</sequence>
<dbReference type="EMBL" id="DVKT01000045">
    <property type="protein sequence ID" value="HIT39570.1"/>
    <property type="molecule type" value="Genomic_DNA"/>
</dbReference>
<keyword evidence="2" id="KW-0812">Transmembrane</keyword>
<evidence type="ECO:0000256" key="3">
    <source>
        <dbReference type="ARBA" id="ARBA00022989"/>
    </source>
</evidence>
<evidence type="ECO:0000256" key="4">
    <source>
        <dbReference type="ARBA" id="ARBA00023136"/>
    </source>
</evidence>
<protein>
    <submittedName>
        <fullName evidence="6">Translocation/assembly module TamB domain-containing protein</fullName>
    </submittedName>
</protein>
<evidence type="ECO:0000256" key="2">
    <source>
        <dbReference type="ARBA" id="ARBA00022692"/>
    </source>
</evidence>
<dbReference type="GO" id="GO:0005886">
    <property type="term" value="C:plasma membrane"/>
    <property type="evidence" value="ECO:0007669"/>
    <property type="project" value="InterPro"/>
</dbReference>
<evidence type="ECO:0000256" key="1">
    <source>
        <dbReference type="ARBA" id="ARBA00004167"/>
    </source>
</evidence>
<dbReference type="PANTHER" id="PTHR36985:SF1">
    <property type="entry name" value="TRANSLOCATION AND ASSEMBLY MODULE SUBUNIT TAMB"/>
    <property type="match status" value="1"/>
</dbReference>
<feature type="domain" description="Translocation and assembly module TamB C-terminal" evidence="5">
    <location>
        <begin position="1133"/>
        <end position="1530"/>
    </location>
</feature>
<evidence type="ECO:0000313" key="7">
    <source>
        <dbReference type="Proteomes" id="UP000886722"/>
    </source>
</evidence>
<accession>A0A9D1GEK0</accession>
<reference evidence="6" key="1">
    <citation type="submission" date="2020-10" db="EMBL/GenBank/DDBJ databases">
        <authorList>
            <person name="Gilroy R."/>
        </authorList>
    </citation>
    <scope>NUCLEOTIDE SEQUENCE</scope>
    <source>
        <strain evidence="6">21143</strain>
    </source>
</reference>
<name>A0A9D1GEK0_9BACT</name>
<comment type="caution">
    <text evidence="6">The sequence shown here is derived from an EMBL/GenBank/DDBJ whole genome shotgun (WGS) entry which is preliminary data.</text>
</comment>
<dbReference type="InterPro" id="IPR007452">
    <property type="entry name" value="TamB_C"/>
</dbReference>
<evidence type="ECO:0000259" key="5">
    <source>
        <dbReference type="Pfam" id="PF04357"/>
    </source>
</evidence>
<dbReference type="PANTHER" id="PTHR36985">
    <property type="entry name" value="TRANSLOCATION AND ASSEMBLY MODULE SUBUNIT TAMB"/>
    <property type="match status" value="1"/>
</dbReference>
<dbReference type="Pfam" id="PF04357">
    <property type="entry name" value="TamB"/>
    <property type="match status" value="1"/>
</dbReference>
<keyword evidence="4" id="KW-0472">Membrane</keyword>
<reference evidence="6" key="2">
    <citation type="journal article" date="2021" name="PeerJ">
        <title>Extensive microbial diversity within the chicken gut microbiome revealed by metagenomics and culture.</title>
        <authorList>
            <person name="Gilroy R."/>
            <person name="Ravi A."/>
            <person name="Getino M."/>
            <person name="Pursley I."/>
            <person name="Horton D.L."/>
            <person name="Alikhan N.F."/>
            <person name="Baker D."/>
            <person name="Gharbi K."/>
            <person name="Hall N."/>
            <person name="Watson M."/>
            <person name="Adriaenssens E.M."/>
            <person name="Foster-Nyarko E."/>
            <person name="Jarju S."/>
            <person name="Secka A."/>
            <person name="Antonio M."/>
            <person name="Oren A."/>
            <person name="Chaudhuri R.R."/>
            <person name="La Ragione R."/>
            <person name="Hildebrand F."/>
            <person name="Pallen M.J."/>
        </authorList>
    </citation>
    <scope>NUCLEOTIDE SEQUENCE</scope>
    <source>
        <strain evidence="6">21143</strain>
    </source>
</reference>